<protein>
    <submittedName>
        <fullName evidence="4">NUDIX hydrolase</fullName>
    </submittedName>
</protein>
<dbReference type="InterPro" id="IPR000086">
    <property type="entry name" value="NUDIX_hydrolase_dom"/>
</dbReference>
<accession>A0A6G7VIZ8</accession>
<dbReference type="SUPFAM" id="SSF55811">
    <property type="entry name" value="Nudix"/>
    <property type="match status" value="1"/>
</dbReference>
<dbReference type="RefSeq" id="WP_166188974.1">
    <property type="nucleotide sequence ID" value="NZ_CP049811.1"/>
</dbReference>
<dbReference type="AlphaFoldDB" id="A0A6G7VIZ8"/>
<proteinExistence type="predicted"/>
<name>A0A6G7VIZ8_9RHOB</name>
<dbReference type="KEGG" id="mon:G8E03_04135"/>
<dbReference type="GO" id="GO:0016787">
    <property type="term" value="F:hydrolase activity"/>
    <property type="evidence" value="ECO:0007669"/>
    <property type="project" value="UniProtKB-KW"/>
</dbReference>
<keyword evidence="5" id="KW-1185">Reference proteome</keyword>
<dbReference type="PANTHER" id="PTHR43736">
    <property type="entry name" value="ADP-RIBOSE PYROPHOSPHATASE"/>
    <property type="match status" value="1"/>
</dbReference>
<feature type="domain" description="Nudix hydrolase" evidence="3">
    <location>
        <begin position="15"/>
        <end position="144"/>
    </location>
</feature>
<dbReference type="PANTHER" id="PTHR43736:SF1">
    <property type="entry name" value="DIHYDRONEOPTERIN TRIPHOSPHATE DIPHOSPHATASE"/>
    <property type="match status" value="1"/>
</dbReference>
<keyword evidence="2 4" id="KW-0378">Hydrolase</keyword>
<evidence type="ECO:0000313" key="5">
    <source>
        <dbReference type="Proteomes" id="UP000500791"/>
    </source>
</evidence>
<evidence type="ECO:0000256" key="1">
    <source>
        <dbReference type="ARBA" id="ARBA00001946"/>
    </source>
</evidence>
<evidence type="ECO:0000256" key="2">
    <source>
        <dbReference type="ARBA" id="ARBA00022801"/>
    </source>
</evidence>
<evidence type="ECO:0000313" key="4">
    <source>
        <dbReference type="EMBL" id="QIK40019.1"/>
    </source>
</evidence>
<evidence type="ECO:0000259" key="3">
    <source>
        <dbReference type="PROSITE" id="PS51462"/>
    </source>
</evidence>
<gene>
    <name evidence="4" type="ORF">G8E03_04135</name>
</gene>
<dbReference type="Gene3D" id="3.90.79.10">
    <property type="entry name" value="Nucleoside Triphosphate Pyrophosphohydrolase"/>
    <property type="match status" value="1"/>
</dbReference>
<dbReference type="Proteomes" id="UP000500791">
    <property type="component" value="Chromosome"/>
</dbReference>
<dbReference type="InterPro" id="IPR015797">
    <property type="entry name" value="NUDIX_hydrolase-like_dom_sf"/>
</dbReference>
<dbReference type="InterPro" id="IPR020084">
    <property type="entry name" value="NUDIX_hydrolase_CS"/>
</dbReference>
<dbReference type="EMBL" id="CP049811">
    <property type="protein sequence ID" value="QIK40019.1"/>
    <property type="molecule type" value="Genomic_DNA"/>
</dbReference>
<comment type="cofactor">
    <cofactor evidence="1">
        <name>Mg(2+)</name>
        <dbReference type="ChEBI" id="CHEBI:18420"/>
    </cofactor>
</comment>
<dbReference type="Pfam" id="PF00293">
    <property type="entry name" value="NUDIX"/>
    <property type="match status" value="1"/>
</dbReference>
<dbReference type="PROSITE" id="PS00893">
    <property type="entry name" value="NUDIX_BOX"/>
    <property type="match status" value="1"/>
</dbReference>
<dbReference type="PROSITE" id="PS51462">
    <property type="entry name" value="NUDIX"/>
    <property type="match status" value="1"/>
</dbReference>
<sequence>MRRFGEAIKSGQAYADRPGAYAIIADGAWLLLARTTVRDQTLLLPGGGIDKGEHPLAGLHREVIEETGWRVARPRRLGAYQRYVFMPEYGWWAHKICAVYLCHPVRQLAPPTEPDHFPVWMRATDAAERLSVGAERHFVRRQFRI</sequence>
<reference evidence="4 5" key="1">
    <citation type="submission" date="2020-03" db="EMBL/GenBank/DDBJ databases">
        <title>Complete genome sequence of Monaibacterium sp. ALG8 with diverse plasmids.</title>
        <authorList>
            <person name="Sun C."/>
        </authorList>
    </citation>
    <scope>NUCLEOTIDE SEQUENCE [LARGE SCALE GENOMIC DNA]</scope>
    <source>
        <strain evidence="4 5">ALG8</strain>
    </source>
</reference>
<organism evidence="4 5">
    <name type="scientific">Pontivivens nitratireducens</name>
    <dbReference type="NCBI Taxonomy" id="2758038"/>
    <lineage>
        <taxon>Bacteria</taxon>
        <taxon>Pseudomonadati</taxon>
        <taxon>Pseudomonadota</taxon>
        <taxon>Alphaproteobacteria</taxon>
        <taxon>Rhodobacterales</taxon>
        <taxon>Paracoccaceae</taxon>
        <taxon>Pontivivens</taxon>
    </lineage>
</organism>